<sequence length="287" mass="29847">MKPAAISVAFATISAISAAQSTCHDYVIISIRGTYEPQGRSISFTTMINQTFAALPGGIEYDTVYPAAANQTAYLGADDVTRFLNNGLQECPRQRYAILGYSQGASATMLTLNNITDTSSAAYKAIKAVLVTGNPYHVPNASANVDENGGDVSKKYPGTLYNANNASSRGIPQTYYDSEALLDICHRDDSVCAPAAPNASFIPGHLRYGDANVQDLGAKFLISRLSADDSDSSPTSTATAGGSSSTRSPTGSSTGSEPPQNTGGADMVSTSFMAALGGFFALLLQGC</sequence>
<dbReference type="SUPFAM" id="SSF53474">
    <property type="entry name" value="alpha/beta-Hydrolases"/>
    <property type="match status" value="1"/>
</dbReference>
<dbReference type="GO" id="GO:0052689">
    <property type="term" value="F:carboxylic ester hydrolase activity"/>
    <property type="evidence" value="ECO:0007669"/>
    <property type="project" value="UniProtKB-ARBA"/>
</dbReference>
<dbReference type="Gene3D" id="3.40.50.1820">
    <property type="entry name" value="alpha/beta hydrolase"/>
    <property type="match status" value="1"/>
</dbReference>
<feature type="signal peptide" evidence="4">
    <location>
        <begin position="1"/>
        <end position="19"/>
    </location>
</feature>
<dbReference type="Pfam" id="PF01083">
    <property type="entry name" value="Cutinase"/>
    <property type="match status" value="1"/>
</dbReference>
<evidence type="ECO:0000256" key="3">
    <source>
        <dbReference type="SAM" id="MobiDB-lite"/>
    </source>
</evidence>
<protein>
    <submittedName>
        <fullName evidence="5">Family 5 carbohydrate esterase</fullName>
    </submittedName>
</protein>
<feature type="compositionally biased region" description="Low complexity" evidence="3">
    <location>
        <begin position="232"/>
        <end position="256"/>
    </location>
</feature>
<feature type="chain" id="PRO_5040391505" evidence="4">
    <location>
        <begin position="20"/>
        <end position="287"/>
    </location>
</feature>
<keyword evidence="2" id="KW-1015">Disulfide bond</keyword>
<dbReference type="EMBL" id="WJXW01000004">
    <property type="protein sequence ID" value="KAF9737717.1"/>
    <property type="molecule type" value="Genomic_DNA"/>
</dbReference>
<keyword evidence="4" id="KW-0732">Signal</keyword>
<organism evidence="5 6">
    <name type="scientific">Paraphaeosphaeria minitans</name>
    <dbReference type="NCBI Taxonomy" id="565426"/>
    <lineage>
        <taxon>Eukaryota</taxon>
        <taxon>Fungi</taxon>
        <taxon>Dikarya</taxon>
        <taxon>Ascomycota</taxon>
        <taxon>Pezizomycotina</taxon>
        <taxon>Dothideomycetes</taxon>
        <taxon>Pleosporomycetidae</taxon>
        <taxon>Pleosporales</taxon>
        <taxon>Massarineae</taxon>
        <taxon>Didymosphaeriaceae</taxon>
        <taxon>Paraphaeosphaeria</taxon>
    </lineage>
</organism>
<keyword evidence="6" id="KW-1185">Reference proteome</keyword>
<dbReference type="PANTHER" id="PTHR33630">
    <property type="entry name" value="CUTINASE RV1984C-RELATED-RELATED"/>
    <property type="match status" value="1"/>
</dbReference>
<evidence type="ECO:0000256" key="1">
    <source>
        <dbReference type="ARBA" id="ARBA00022801"/>
    </source>
</evidence>
<proteinExistence type="predicted"/>
<name>A0A9P6GL25_9PLEO</name>
<dbReference type="OrthoDB" id="3225429at2759"/>
<reference evidence="5" key="1">
    <citation type="journal article" date="2020" name="Mol. Plant Microbe Interact.">
        <title>Genome Sequence of the Biocontrol Agent Coniothyrium minitans strain Conio (IMI 134523).</title>
        <authorList>
            <person name="Patel D."/>
            <person name="Shittu T.A."/>
            <person name="Baroncelli R."/>
            <person name="Muthumeenakshi S."/>
            <person name="Osborne T.H."/>
            <person name="Janganan T.K."/>
            <person name="Sreenivasaprasad S."/>
        </authorList>
    </citation>
    <scope>NUCLEOTIDE SEQUENCE</scope>
    <source>
        <strain evidence="5">Conio</strain>
    </source>
</reference>
<evidence type="ECO:0000313" key="5">
    <source>
        <dbReference type="EMBL" id="KAF9737717.1"/>
    </source>
</evidence>
<evidence type="ECO:0000313" key="6">
    <source>
        <dbReference type="Proteomes" id="UP000756921"/>
    </source>
</evidence>
<keyword evidence="1" id="KW-0378">Hydrolase</keyword>
<gene>
    <name evidence="5" type="ORF">PMIN01_05496</name>
</gene>
<dbReference type="Proteomes" id="UP000756921">
    <property type="component" value="Unassembled WGS sequence"/>
</dbReference>
<comment type="caution">
    <text evidence="5">The sequence shown here is derived from an EMBL/GenBank/DDBJ whole genome shotgun (WGS) entry which is preliminary data.</text>
</comment>
<dbReference type="SMART" id="SM01110">
    <property type="entry name" value="Cutinase"/>
    <property type="match status" value="1"/>
</dbReference>
<evidence type="ECO:0000256" key="2">
    <source>
        <dbReference type="ARBA" id="ARBA00023157"/>
    </source>
</evidence>
<feature type="compositionally biased region" description="Polar residues" evidence="3">
    <location>
        <begin position="257"/>
        <end position="266"/>
    </location>
</feature>
<accession>A0A9P6GL25</accession>
<feature type="region of interest" description="Disordered" evidence="3">
    <location>
        <begin position="227"/>
        <end position="266"/>
    </location>
</feature>
<dbReference type="AlphaFoldDB" id="A0A9P6GL25"/>
<dbReference type="InterPro" id="IPR000675">
    <property type="entry name" value="Cutinase/axe"/>
</dbReference>
<evidence type="ECO:0000256" key="4">
    <source>
        <dbReference type="SAM" id="SignalP"/>
    </source>
</evidence>
<dbReference type="InterPro" id="IPR029058">
    <property type="entry name" value="AB_hydrolase_fold"/>
</dbReference>
<dbReference type="PANTHER" id="PTHR33630:SF9">
    <property type="entry name" value="CUTINASE 4"/>
    <property type="match status" value="1"/>
</dbReference>